<reference evidence="3 4" key="1">
    <citation type="journal article" date="2021" name="ISME Commun">
        <title>Automated analysis of genomic sequences facilitates high-throughput and comprehensive description of bacteria.</title>
        <authorList>
            <person name="Hitch T.C.A."/>
        </authorList>
    </citation>
    <scope>NUCLEOTIDE SEQUENCE [LARGE SCALE GENOMIC DNA]</scope>
    <source>
        <strain evidence="3 4">Sanger_34</strain>
    </source>
</reference>
<dbReference type="Pfam" id="PF00795">
    <property type="entry name" value="CN_hydrolase"/>
    <property type="match status" value="1"/>
</dbReference>
<evidence type="ECO:0000313" key="4">
    <source>
        <dbReference type="Proteomes" id="UP001652397"/>
    </source>
</evidence>
<dbReference type="Proteomes" id="UP001652397">
    <property type="component" value="Unassembled WGS sequence"/>
</dbReference>
<dbReference type="PANTHER" id="PTHR23088">
    <property type="entry name" value="NITRILASE-RELATED"/>
    <property type="match status" value="1"/>
</dbReference>
<dbReference type="InterPro" id="IPR036526">
    <property type="entry name" value="C-N_Hydrolase_sf"/>
</dbReference>
<evidence type="ECO:0000259" key="2">
    <source>
        <dbReference type="PROSITE" id="PS50263"/>
    </source>
</evidence>
<dbReference type="Gene3D" id="3.60.110.10">
    <property type="entry name" value="Carbon-nitrogen hydrolase"/>
    <property type="match status" value="1"/>
</dbReference>
<comment type="caution">
    <text evidence="3">The sequence shown here is derived from an EMBL/GenBank/DDBJ whole genome shotgun (WGS) entry which is preliminary data.</text>
</comment>
<proteinExistence type="inferred from homology"/>
<accession>A0ABT2U325</accession>
<comment type="similarity">
    <text evidence="1">Belongs to the carbon-nitrogen hydrolase superfamily. NIT1/NIT2 family.</text>
</comment>
<protein>
    <submittedName>
        <fullName evidence="3">Amidohydrolase</fullName>
    </submittedName>
</protein>
<dbReference type="InterPro" id="IPR003010">
    <property type="entry name" value="C-N_Hydrolase"/>
</dbReference>
<evidence type="ECO:0000256" key="1">
    <source>
        <dbReference type="ARBA" id="ARBA00010613"/>
    </source>
</evidence>
<evidence type="ECO:0000313" key="3">
    <source>
        <dbReference type="EMBL" id="MCU6788646.1"/>
    </source>
</evidence>
<dbReference type="SUPFAM" id="SSF56317">
    <property type="entry name" value="Carbon-nitrogen hydrolase"/>
    <property type="match status" value="1"/>
</dbReference>
<name>A0ABT2U325_9FIRM</name>
<gene>
    <name evidence="3" type="ORF">OCV66_06005</name>
</gene>
<dbReference type="PANTHER" id="PTHR23088:SF27">
    <property type="entry name" value="DEAMINATED GLUTATHIONE AMIDASE"/>
    <property type="match status" value="1"/>
</dbReference>
<feature type="domain" description="CN hydrolase" evidence="2">
    <location>
        <begin position="12"/>
        <end position="249"/>
    </location>
</feature>
<organism evidence="3 4">
    <name type="scientific">Agathobaculum ammoniilyticum</name>
    <dbReference type="NCBI Taxonomy" id="2981778"/>
    <lineage>
        <taxon>Bacteria</taxon>
        <taxon>Bacillati</taxon>
        <taxon>Bacillota</taxon>
        <taxon>Clostridia</taxon>
        <taxon>Eubacteriales</taxon>
        <taxon>Butyricicoccaceae</taxon>
        <taxon>Agathobaculum</taxon>
    </lineage>
</organism>
<dbReference type="PROSITE" id="PS50263">
    <property type="entry name" value="CN_HYDROLASE"/>
    <property type="match status" value="1"/>
</dbReference>
<dbReference type="EMBL" id="JAOQJE010000004">
    <property type="protein sequence ID" value="MCU6788646.1"/>
    <property type="molecule type" value="Genomic_DNA"/>
</dbReference>
<keyword evidence="4" id="KW-1185">Reference proteome</keyword>
<sequence>MGGRMQGLARGITVSLAQFGAGTDKRHNLHAIQSFAQESSDAGASMLFLPEYSMFYAKTNRRSLNIQAAEPLDGPFVTALAELARRHGLWLAAGVYERTDGLPYNTVVVLDARGTLRGCHRKQMLYDAFDYRESDECRAGDCAFPTVDTPAGRLGIITCFELRFPALAAAQRAAGAEVLFVPAGWVAGPNKLLHWRTLLCARAIENHMTVLGADQYAPNRFIGHSAAFAPDGAGLGALESGCGLLNISI</sequence>